<evidence type="ECO:0000256" key="1">
    <source>
        <dbReference type="ARBA" id="ARBA00004141"/>
    </source>
</evidence>
<dbReference type="InterPro" id="IPR017981">
    <property type="entry name" value="GPCR_2-like_7TM"/>
</dbReference>
<name>A0A0K0PUF1_PLADU</name>
<dbReference type="EMBL" id="KP293951">
    <property type="protein sequence ID" value="AKQ63005.1"/>
    <property type="molecule type" value="mRNA"/>
</dbReference>
<keyword evidence="7" id="KW-0675">Receptor</keyword>
<protein>
    <submittedName>
        <fullName evidence="7">Orphan G-protein coupled receptor 11</fullName>
    </submittedName>
</protein>
<feature type="transmembrane region" description="Helical" evidence="5">
    <location>
        <begin position="239"/>
        <end position="262"/>
    </location>
</feature>
<dbReference type="GO" id="GO:0008528">
    <property type="term" value="F:G protein-coupled peptide receptor activity"/>
    <property type="evidence" value="ECO:0007669"/>
    <property type="project" value="TreeGrafter"/>
</dbReference>
<dbReference type="Gene3D" id="1.20.1070.10">
    <property type="entry name" value="Rhodopsin 7-helix transmembrane proteins"/>
    <property type="match status" value="1"/>
</dbReference>
<feature type="transmembrane region" description="Helical" evidence="5">
    <location>
        <begin position="169"/>
        <end position="190"/>
    </location>
</feature>
<dbReference type="GO" id="GO:0007188">
    <property type="term" value="P:adenylate cyclase-modulating G protein-coupled receptor signaling pathway"/>
    <property type="evidence" value="ECO:0007669"/>
    <property type="project" value="TreeGrafter"/>
</dbReference>
<dbReference type="GO" id="GO:0005886">
    <property type="term" value="C:plasma membrane"/>
    <property type="evidence" value="ECO:0007669"/>
    <property type="project" value="TreeGrafter"/>
</dbReference>
<dbReference type="PROSITE" id="PS50261">
    <property type="entry name" value="G_PROTEIN_RECEP_F2_4"/>
    <property type="match status" value="1"/>
</dbReference>
<proteinExistence type="evidence at transcript level"/>
<dbReference type="InterPro" id="IPR000832">
    <property type="entry name" value="GPCR_2_secretin-like"/>
</dbReference>
<dbReference type="InterPro" id="IPR017983">
    <property type="entry name" value="GPCR_2_secretin-like_CS"/>
</dbReference>
<dbReference type="PROSITE" id="PS00650">
    <property type="entry name" value="G_PROTEIN_RECEP_F2_2"/>
    <property type="match status" value="1"/>
</dbReference>
<dbReference type="PRINTS" id="PR00249">
    <property type="entry name" value="GPCRSECRETIN"/>
</dbReference>
<evidence type="ECO:0000256" key="5">
    <source>
        <dbReference type="SAM" id="Phobius"/>
    </source>
</evidence>
<dbReference type="InterPro" id="IPR050332">
    <property type="entry name" value="GPCR_2"/>
</dbReference>
<reference evidence="7" key="1">
    <citation type="journal article" date="2015" name="Cell Rep.">
        <title>Large-Scale Combinatorial Deorphanization of Platynereis Neuropeptide GPCRs.</title>
        <authorList>
            <person name="Bauknecht P.M."/>
            <person name="Jekely G."/>
        </authorList>
    </citation>
    <scope>NUCLEOTIDE SEQUENCE</scope>
</reference>
<evidence type="ECO:0000256" key="4">
    <source>
        <dbReference type="ARBA" id="ARBA00023136"/>
    </source>
</evidence>
<keyword evidence="3 5" id="KW-1133">Transmembrane helix</keyword>
<feature type="transmembrane region" description="Helical" evidence="5">
    <location>
        <begin position="98"/>
        <end position="118"/>
    </location>
</feature>
<dbReference type="GO" id="GO:0007166">
    <property type="term" value="P:cell surface receptor signaling pathway"/>
    <property type="evidence" value="ECO:0007669"/>
    <property type="project" value="InterPro"/>
</dbReference>
<evidence type="ECO:0000256" key="3">
    <source>
        <dbReference type="ARBA" id="ARBA00022989"/>
    </source>
</evidence>
<evidence type="ECO:0000259" key="6">
    <source>
        <dbReference type="PROSITE" id="PS50261"/>
    </source>
</evidence>
<feature type="transmembrane region" description="Helical" evidence="5">
    <location>
        <begin position="6"/>
        <end position="24"/>
    </location>
</feature>
<dbReference type="PANTHER" id="PTHR45620">
    <property type="entry name" value="PDF RECEPTOR-LIKE PROTEIN-RELATED"/>
    <property type="match status" value="1"/>
</dbReference>
<feature type="transmembrane region" description="Helical" evidence="5">
    <location>
        <begin position="125"/>
        <end position="149"/>
    </location>
</feature>
<dbReference type="AlphaFoldDB" id="A0A0K0PUF1"/>
<evidence type="ECO:0000256" key="2">
    <source>
        <dbReference type="ARBA" id="ARBA00022692"/>
    </source>
</evidence>
<keyword evidence="4 5" id="KW-0472">Membrane</keyword>
<dbReference type="Pfam" id="PF00002">
    <property type="entry name" value="7tm_2"/>
    <property type="match status" value="1"/>
</dbReference>
<accession>A0A0K0PUF1</accession>
<comment type="subcellular location">
    <subcellularLocation>
        <location evidence="1">Membrane</location>
        <topology evidence="1">Multi-pass membrane protein</topology>
    </subcellularLocation>
</comment>
<feature type="transmembrane region" description="Helical" evidence="5">
    <location>
        <begin position="210"/>
        <end position="227"/>
    </location>
</feature>
<organism evidence="7">
    <name type="scientific">Platynereis dumerilii</name>
    <name type="common">Dumeril's clam worm</name>
    <dbReference type="NCBI Taxonomy" id="6359"/>
    <lineage>
        <taxon>Eukaryota</taxon>
        <taxon>Metazoa</taxon>
        <taxon>Spiralia</taxon>
        <taxon>Lophotrochozoa</taxon>
        <taxon>Annelida</taxon>
        <taxon>Polychaeta</taxon>
        <taxon>Errantia</taxon>
        <taxon>Phyllodocida</taxon>
        <taxon>Nereididae</taxon>
        <taxon>Platynereis</taxon>
    </lineage>
</organism>
<sequence length="309" mass="35463">MEIVGLSVSLVSLSISLFIFFYFRSLKCDRTRIHRNLFLAIMIHVMIQLIVHIDQYIAKNSGNAVGGSIVLDNKGTMYNTPILCEVLKTMVEYTKTVMFVWMFIEGMYLHNMLVVSVFTGRPKYMLFYILGWGFPIILTLTWVITNWYLDSEKCWFTYSFLPQYWILEGPRAAIIAVNLFFLLNIIRVLVTKLRESHSNEAEQVRKAVKAAIVLLPLLGVNNFLVMVDLKLGHAVKFAVYMYTSKFLASFQGFFIALLYCFLNAEVREKLNREYQLWRLAKGYVPARTSSKTVTVYTAANCAPMAANGP</sequence>
<feature type="transmembrane region" description="Helical" evidence="5">
    <location>
        <begin position="36"/>
        <end position="53"/>
    </location>
</feature>
<dbReference type="PANTHER" id="PTHR45620:SF17">
    <property type="entry name" value="PDF RECEPTOR"/>
    <property type="match status" value="1"/>
</dbReference>
<evidence type="ECO:0000313" key="7">
    <source>
        <dbReference type="EMBL" id="AKQ63005.1"/>
    </source>
</evidence>
<keyword evidence="2 5" id="KW-0812">Transmembrane</keyword>
<feature type="domain" description="G-protein coupled receptors family 2 profile 2" evidence="6">
    <location>
        <begin position="1"/>
        <end position="263"/>
    </location>
</feature>